<feature type="region of interest" description="Disordered" evidence="3">
    <location>
        <begin position="302"/>
        <end position="321"/>
    </location>
</feature>
<gene>
    <name evidence="5" type="ORF">Pmar_PMAR011075</name>
</gene>
<dbReference type="PRINTS" id="PR00621">
    <property type="entry name" value="HISTONEH2B"/>
</dbReference>
<dbReference type="GO" id="GO:0005634">
    <property type="term" value="C:nucleus"/>
    <property type="evidence" value="ECO:0007669"/>
    <property type="project" value="UniProtKB-ARBA"/>
</dbReference>
<dbReference type="OrthoDB" id="10036053at2759"/>
<keyword evidence="6" id="KW-1185">Reference proteome</keyword>
<keyword evidence="2" id="KW-0175">Coiled coil</keyword>
<dbReference type="InterPro" id="IPR000558">
    <property type="entry name" value="Histone_H2B"/>
</dbReference>
<dbReference type="InterPro" id="IPR009072">
    <property type="entry name" value="Histone-fold"/>
</dbReference>
<reference evidence="5 6" key="1">
    <citation type="submission" date="2008-07" db="EMBL/GenBank/DDBJ databases">
        <authorList>
            <person name="El-Sayed N."/>
            <person name="Caler E."/>
            <person name="Inman J."/>
            <person name="Amedeo P."/>
            <person name="Hass B."/>
            <person name="Wortman J."/>
        </authorList>
    </citation>
    <scope>NUCLEOTIDE SEQUENCE [LARGE SCALE GENOMIC DNA]</scope>
    <source>
        <strain evidence="6">ATCC 50983 / TXsc</strain>
    </source>
</reference>
<dbReference type="SMART" id="SM00427">
    <property type="entry name" value="H2B"/>
    <property type="match status" value="1"/>
</dbReference>
<proteinExistence type="inferred from homology"/>
<feature type="region of interest" description="Disordered" evidence="3">
    <location>
        <begin position="1"/>
        <end position="25"/>
    </location>
</feature>
<evidence type="ECO:0000259" key="4">
    <source>
        <dbReference type="Pfam" id="PF00125"/>
    </source>
</evidence>
<comment type="similarity">
    <text evidence="1">Belongs to the histone H2B family.</text>
</comment>
<evidence type="ECO:0000256" key="1">
    <source>
        <dbReference type="ARBA" id="ARBA00006846"/>
    </source>
</evidence>
<dbReference type="GO" id="GO:0003677">
    <property type="term" value="F:DNA binding"/>
    <property type="evidence" value="ECO:0007669"/>
    <property type="project" value="InterPro"/>
</dbReference>
<evidence type="ECO:0000256" key="3">
    <source>
        <dbReference type="SAM" id="MobiDB-lite"/>
    </source>
</evidence>
<dbReference type="PANTHER" id="PTHR23428">
    <property type="entry name" value="HISTONE H2B"/>
    <property type="match status" value="1"/>
</dbReference>
<dbReference type="AlphaFoldDB" id="C5KVM7"/>
<name>C5KVM7_PERM5</name>
<evidence type="ECO:0000313" key="5">
    <source>
        <dbReference type="EMBL" id="EER11412.1"/>
    </source>
</evidence>
<feature type="region of interest" description="Disordered" evidence="3">
    <location>
        <begin position="189"/>
        <end position="247"/>
    </location>
</feature>
<dbReference type="InParanoid" id="C5KVM7"/>
<feature type="coiled-coil region" evidence="2">
    <location>
        <begin position="129"/>
        <end position="180"/>
    </location>
</feature>
<dbReference type="CDD" id="cd22910">
    <property type="entry name" value="HFD_H2B"/>
    <property type="match status" value="1"/>
</dbReference>
<dbReference type="SUPFAM" id="SSF47113">
    <property type="entry name" value="Histone-fold"/>
    <property type="match status" value="1"/>
</dbReference>
<dbReference type="GO" id="GO:0046982">
    <property type="term" value="F:protein heterodimerization activity"/>
    <property type="evidence" value="ECO:0007669"/>
    <property type="project" value="InterPro"/>
</dbReference>
<dbReference type="Pfam" id="PF00125">
    <property type="entry name" value="Histone"/>
    <property type="match status" value="1"/>
</dbReference>
<dbReference type="Gene3D" id="1.10.20.10">
    <property type="entry name" value="Histone, subunit A"/>
    <property type="match status" value="1"/>
</dbReference>
<evidence type="ECO:0000256" key="2">
    <source>
        <dbReference type="SAM" id="Coils"/>
    </source>
</evidence>
<dbReference type="EMBL" id="GG676694">
    <property type="protein sequence ID" value="EER11412.1"/>
    <property type="molecule type" value="Genomic_DNA"/>
</dbReference>
<accession>C5KVM7</accession>
<dbReference type="GeneID" id="9046753"/>
<sequence>MSETQNPESPKKRAPRRRKRNNESYNTYIFRVHPSTGISKKAMMIMNSFVNDTFEKIVSEAAKLCKYSNRGTLSSREIQTAIRLVLPGELAKHAVLELERDKIREITGKDFSGSTLTKGVDVEALAGDRERIEGLRTAIKERIRELELARDDISRAREMRKKEEENREKLELTIRKMMETNALNYKKRMKCKIPVKKEMPGGKKNNRKSSQRWTENKPKNAVTERASQTSDRSQRKERRSSESEGLSYERALQPMMVYPPVMIPYYGVPTYPPWPCPPPVERLTKATTTVEIPKEEGAQVGLARGEMTESESVPSSTPVGYEEAVRRADDGPVLRNGCECM</sequence>
<dbReference type="GO" id="GO:0000786">
    <property type="term" value="C:nucleosome"/>
    <property type="evidence" value="ECO:0007669"/>
    <property type="project" value="InterPro"/>
</dbReference>
<dbReference type="GO" id="GO:0030527">
    <property type="term" value="F:structural constituent of chromatin"/>
    <property type="evidence" value="ECO:0007669"/>
    <property type="project" value="InterPro"/>
</dbReference>
<dbReference type="RefSeq" id="XP_002779617.1">
    <property type="nucleotide sequence ID" value="XM_002779571.1"/>
</dbReference>
<organism evidence="6">
    <name type="scientific">Perkinsus marinus (strain ATCC 50983 / TXsc)</name>
    <dbReference type="NCBI Taxonomy" id="423536"/>
    <lineage>
        <taxon>Eukaryota</taxon>
        <taxon>Sar</taxon>
        <taxon>Alveolata</taxon>
        <taxon>Perkinsozoa</taxon>
        <taxon>Perkinsea</taxon>
        <taxon>Perkinsida</taxon>
        <taxon>Perkinsidae</taxon>
        <taxon>Perkinsus</taxon>
    </lineage>
</organism>
<dbReference type="InterPro" id="IPR007125">
    <property type="entry name" value="H2A/H2B/H3"/>
</dbReference>
<dbReference type="Proteomes" id="UP000007800">
    <property type="component" value="Unassembled WGS sequence"/>
</dbReference>
<feature type="domain" description="Core Histone H2A/H2B/H3" evidence="4">
    <location>
        <begin position="12"/>
        <end position="84"/>
    </location>
</feature>
<evidence type="ECO:0000313" key="6">
    <source>
        <dbReference type="Proteomes" id="UP000007800"/>
    </source>
</evidence>
<protein>
    <submittedName>
        <fullName evidence="5">Histone h2b, putative</fullName>
    </submittedName>
</protein>
<dbReference type="OMA" id="MMETNAL"/>
<dbReference type="FunFam" id="1.10.20.10:FF:000043">
    <property type="entry name" value="Histone H2B"/>
    <property type="match status" value="1"/>
</dbReference>